<evidence type="ECO:0000313" key="2">
    <source>
        <dbReference type="Proteomes" id="UP000694308"/>
    </source>
</evidence>
<name>A0A949TQ08_9CLOT</name>
<keyword evidence="2" id="KW-1185">Reference proteome</keyword>
<organism evidence="1 2">
    <name type="scientific">Clostridium thailandense</name>
    <dbReference type="NCBI Taxonomy" id="2794346"/>
    <lineage>
        <taxon>Bacteria</taxon>
        <taxon>Bacillati</taxon>
        <taxon>Bacillota</taxon>
        <taxon>Clostridia</taxon>
        <taxon>Eubacteriales</taxon>
        <taxon>Clostridiaceae</taxon>
        <taxon>Clostridium</taxon>
    </lineage>
</organism>
<protein>
    <submittedName>
        <fullName evidence="1">Sce7726 family protein</fullName>
    </submittedName>
</protein>
<dbReference type="RefSeq" id="WP_218323914.1">
    <property type="nucleotide sequence ID" value="NZ_JAEEGC010000212.1"/>
</dbReference>
<proteinExistence type="predicted"/>
<dbReference type="EMBL" id="JAEEGC010000212">
    <property type="protein sequence ID" value="MBV7276834.1"/>
    <property type="molecule type" value="Genomic_DNA"/>
</dbReference>
<dbReference type="AlphaFoldDB" id="A0A949TQ08"/>
<evidence type="ECO:0000313" key="1">
    <source>
        <dbReference type="EMBL" id="MBV7276834.1"/>
    </source>
</evidence>
<gene>
    <name evidence="1" type="ORF">I6U48_28595</name>
</gene>
<comment type="caution">
    <text evidence="1">The sequence shown here is derived from an EMBL/GenBank/DDBJ whole genome shotgun (WGS) entry which is preliminary data.</text>
</comment>
<dbReference type="InterPro" id="IPR047729">
    <property type="entry name" value="Sce7726-like"/>
</dbReference>
<accession>A0A949TQ08</accession>
<dbReference type="NCBIfam" id="NF033832">
    <property type="entry name" value="sce7726_fam"/>
    <property type="match status" value="1"/>
</dbReference>
<reference evidence="1" key="1">
    <citation type="submission" date="2020-12" db="EMBL/GenBank/DDBJ databases">
        <title>Clostridium thailandense sp. nov., a novel acetogenic bacterium isolated from peat land soil in Thailand.</title>
        <authorList>
            <person name="Chaikitkaew S."/>
            <person name="Birkeland N.K."/>
        </authorList>
    </citation>
    <scope>NUCLEOTIDE SEQUENCE</scope>
    <source>
        <strain evidence="1">PL3</strain>
    </source>
</reference>
<dbReference type="Proteomes" id="UP000694308">
    <property type="component" value="Unassembled WGS sequence"/>
</dbReference>
<sequence length="194" mass="22988">MYDSDIRSFLYKDFTKEPMYINDSSTIIVPEMPILNGYVRIDVAVINGLLHGYEIKSDMDTLKRLPRQSEYYSKVFDEMILITTEKYINEVKSIVPPWWGIKFYNKNGELKNSRYGENNNNVDSYSRLTLLWKDELIELISRYTDKKYKSKTKLALIDIILKEVPKDVIMDYTREIIKLRVNWRAVSISQLCDE</sequence>